<dbReference type="Proteomes" id="UP001608902">
    <property type="component" value="Unassembled WGS sequence"/>
</dbReference>
<sequence>MVDRSSRKFGFPDLGMVVLPYYSRNLLRITQKSEENAVRFKKHQPCAHIHQRFHSTGEHFQNRNNGVLGAEYFCQSHAVVPKCAFMCSRLVMYYPEHALDIRVDICSNSQHSENTSFSTYL</sequence>
<dbReference type="AlphaFoldDB" id="A0ABD6EGP5"/>
<dbReference type="EMBL" id="JBGFUD010003145">
    <property type="protein sequence ID" value="MFH4978376.1"/>
    <property type="molecule type" value="Genomic_DNA"/>
</dbReference>
<organism evidence="1 2">
    <name type="scientific">Gnathostoma spinigerum</name>
    <dbReference type="NCBI Taxonomy" id="75299"/>
    <lineage>
        <taxon>Eukaryota</taxon>
        <taxon>Metazoa</taxon>
        <taxon>Ecdysozoa</taxon>
        <taxon>Nematoda</taxon>
        <taxon>Chromadorea</taxon>
        <taxon>Rhabditida</taxon>
        <taxon>Spirurina</taxon>
        <taxon>Gnathostomatomorpha</taxon>
        <taxon>Gnathostomatoidea</taxon>
        <taxon>Gnathostomatidae</taxon>
        <taxon>Gnathostoma</taxon>
    </lineage>
</organism>
<name>A0ABD6EGP5_9BILA</name>
<evidence type="ECO:0000313" key="2">
    <source>
        <dbReference type="Proteomes" id="UP001608902"/>
    </source>
</evidence>
<reference evidence="1 2" key="1">
    <citation type="submission" date="2024-08" db="EMBL/GenBank/DDBJ databases">
        <title>Gnathostoma spinigerum genome.</title>
        <authorList>
            <person name="Gonzalez-Bertolin B."/>
            <person name="Monzon S."/>
            <person name="Zaballos A."/>
            <person name="Jimenez P."/>
            <person name="Dekumyoy P."/>
            <person name="Varona S."/>
            <person name="Cuesta I."/>
            <person name="Sumanam S."/>
            <person name="Adisakwattana P."/>
            <person name="Gasser R.B."/>
            <person name="Hernandez-Gonzalez A."/>
            <person name="Young N.D."/>
            <person name="Perteguer M.J."/>
        </authorList>
    </citation>
    <scope>NUCLEOTIDE SEQUENCE [LARGE SCALE GENOMIC DNA]</scope>
    <source>
        <strain evidence="1">AL3</strain>
        <tissue evidence="1">Liver</tissue>
    </source>
</reference>
<accession>A0ABD6EGP5</accession>
<gene>
    <name evidence="1" type="ORF">AB6A40_005085</name>
</gene>
<protein>
    <submittedName>
        <fullName evidence="1">Uncharacterized protein</fullName>
    </submittedName>
</protein>
<keyword evidence="2" id="KW-1185">Reference proteome</keyword>
<evidence type="ECO:0000313" key="1">
    <source>
        <dbReference type="EMBL" id="MFH4978376.1"/>
    </source>
</evidence>
<proteinExistence type="predicted"/>
<comment type="caution">
    <text evidence="1">The sequence shown here is derived from an EMBL/GenBank/DDBJ whole genome shotgun (WGS) entry which is preliminary data.</text>
</comment>